<dbReference type="EMBL" id="BSFK01000010">
    <property type="protein sequence ID" value="GLK76956.1"/>
    <property type="molecule type" value="Genomic_DNA"/>
</dbReference>
<name>A0A9W6JIC8_9HYPH</name>
<evidence type="ECO:0000256" key="1">
    <source>
        <dbReference type="SAM" id="MobiDB-lite"/>
    </source>
</evidence>
<dbReference type="Proteomes" id="UP001143364">
    <property type="component" value="Unassembled WGS sequence"/>
</dbReference>
<keyword evidence="3" id="KW-1185">Reference proteome</keyword>
<proteinExistence type="predicted"/>
<dbReference type="AlphaFoldDB" id="A0A9W6JIC8"/>
<gene>
    <name evidence="2" type="ORF">GCM10008171_22100</name>
</gene>
<comment type="caution">
    <text evidence="2">The sequence shown here is derived from an EMBL/GenBank/DDBJ whole genome shotgun (WGS) entry which is preliminary data.</text>
</comment>
<feature type="region of interest" description="Disordered" evidence="1">
    <location>
        <begin position="1"/>
        <end position="42"/>
    </location>
</feature>
<accession>A0A9W6JIC8</accession>
<evidence type="ECO:0000313" key="2">
    <source>
        <dbReference type="EMBL" id="GLK76956.1"/>
    </source>
</evidence>
<protein>
    <submittedName>
        <fullName evidence="2">Uncharacterized protein</fullName>
    </submittedName>
</protein>
<evidence type="ECO:0000313" key="3">
    <source>
        <dbReference type="Proteomes" id="UP001143364"/>
    </source>
</evidence>
<reference evidence="2" key="2">
    <citation type="submission" date="2023-01" db="EMBL/GenBank/DDBJ databases">
        <authorList>
            <person name="Sun Q."/>
            <person name="Evtushenko L."/>
        </authorList>
    </citation>
    <scope>NUCLEOTIDE SEQUENCE</scope>
    <source>
        <strain evidence="2">VKM B-2555</strain>
    </source>
</reference>
<organism evidence="2 3">
    <name type="scientific">Methylopila jiangsuensis</name>
    <dbReference type="NCBI Taxonomy" id="586230"/>
    <lineage>
        <taxon>Bacteria</taxon>
        <taxon>Pseudomonadati</taxon>
        <taxon>Pseudomonadota</taxon>
        <taxon>Alphaproteobacteria</taxon>
        <taxon>Hyphomicrobiales</taxon>
        <taxon>Methylopilaceae</taxon>
        <taxon>Methylopila</taxon>
    </lineage>
</organism>
<sequence>MSSLSLASPRKAGGTRERRAGARAGFRRIAVPAAVSHGKVTQ</sequence>
<reference evidence="2" key="1">
    <citation type="journal article" date="2014" name="Int. J. Syst. Evol. Microbiol.">
        <title>Complete genome sequence of Corynebacterium casei LMG S-19264T (=DSM 44701T), isolated from a smear-ripened cheese.</title>
        <authorList>
            <consortium name="US DOE Joint Genome Institute (JGI-PGF)"/>
            <person name="Walter F."/>
            <person name="Albersmeier A."/>
            <person name="Kalinowski J."/>
            <person name="Ruckert C."/>
        </authorList>
    </citation>
    <scope>NUCLEOTIDE SEQUENCE</scope>
    <source>
        <strain evidence="2">VKM B-2555</strain>
    </source>
</reference>